<evidence type="ECO:0000256" key="5">
    <source>
        <dbReference type="ARBA" id="ARBA00023295"/>
    </source>
</evidence>
<dbReference type="GO" id="GO:0008061">
    <property type="term" value="F:chitin binding"/>
    <property type="evidence" value="ECO:0007669"/>
    <property type="project" value="InterPro"/>
</dbReference>
<evidence type="ECO:0000259" key="10">
    <source>
        <dbReference type="PROSITE" id="PS51910"/>
    </source>
</evidence>
<evidence type="ECO:0000256" key="8">
    <source>
        <dbReference type="RuleBase" id="RU004453"/>
    </source>
</evidence>
<evidence type="ECO:0000256" key="7">
    <source>
        <dbReference type="RuleBase" id="RU000489"/>
    </source>
</evidence>
<evidence type="ECO:0000313" key="11">
    <source>
        <dbReference type="EMBL" id="KAF4612445.1"/>
    </source>
</evidence>
<dbReference type="GO" id="GO:0035091">
    <property type="term" value="F:phosphatidylinositol binding"/>
    <property type="evidence" value="ECO:0007669"/>
    <property type="project" value="InterPro"/>
</dbReference>
<evidence type="ECO:0000259" key="9">
    <source>
        <dbReference type="PROSITE" id="PS50195"/>
    </source>
</evidence>
<feature type="domain" description="GH18" evidence="10">
    <location>
        <begin position="157"/>
        <end position="537"/>
    </location>
</feature>
<dbReference type="PROSITE" id="PS51910">
    <property type="entry name" value="GH18_2"/>
    <property type="match status" value="1"/>
</dbReference>
<evidence type="ECO:0000256" key="1">
    <source>
        <dbReference type="ARBA" id="ARBA00000822"/>
    </source>
</evidence>
<evidence type="ECO:0000256" key="6">
    <source>
        <dbReference type="ARBA" id="ARBA00023326"/>
    </source>
</evidence>
<dbReference type="SUPFAM" id="SSF64268">
    <property type="entry name" value="PX domain"/>
    <property type="match status" value="1"/>
</dbReference>
<dbReference type="SMART" id="SM00636">
    <property type="entry name" value="Glyco_18"/>
    <property type="match status" value="1"/>
</dbReference>
<dbReference type="SMART" id="SM00312">
    <property type="entry name" value="PX"/>
    <property type="match status" value="1"/>
</dbReference>
<dbReference type="Gene3D" id="3.20.20.80">
    <property type="entry name" value="Glycosidases"/>
    <property type="match status" value="1"/>
</dbReference>
<evidence type="ECO:0000313" key="12">
    <source>
        <dbReference type="Proteomes" id="UP000521872"/>
    </source>
</evidence>
<keyword evidence="12" id="KW-1185">Reference proteome</keyword>
<reference evidence="11 12" key="1">
    <citation type="submission" date="2019-12" db="EMBL/GenBank/DDBJ databases">
        <authorList>
            <person name="Floudas D."/>
            <person name="Bentzer J."/>
            <person name="Ahren D."/>
            <person name="Johansson T."/>
            <person name="Persson P."/>
            <person name="Tunlid A."/>
        </authorList>
    </citation>
    <scope>NUCLEOTIDE SEQUENCE [LARGE SCALE GENOMIC DNA]</scope>
    <source>
        <strain evidence="11 12">CBS 102.39</strain>
    </source>
</reference>
<dbReference type="PANTHER" id="PTHR11177">
    <property type="entry name" value="CHITINASE"/>
    <property type="match status" value="1"/>
</dbReference>
<dbReference type="SUPFAM" id="SSF54556">
    <property type="entry name" value="Chitinase insertion domain"/>
    <property type="match status" value="1"/>
</dbReference>
<dbReference type="Pfam" id="PF00787">
    <property type="entry name" value="PX"/>
    <property type="match status" value="1"/>
</dbReference>
<dbReference type="Pfam" id="PF00704">
    <property type="entry name" value="Glyco_hydro_18"/>
    <property type="match status" value="1"/>
</dbReference>
<comment type="caution">
    <text evidence="11">The sequence shown here is derived from an EMBL/GenBank/DDBJ whole genome shotgun (WGS) entry which is preliminary data.</text>
</comment>
<keyword evidence="2 7" id="KW-0378">Hydrolase</keyword>
<dbReference type="GO" id="GO:0006032">
    <property type="term" value="P:chitin catabolic process"/>
    <property type="evidence" value="ECO:0007669"/>
    <property type="project" value="UniProtKB-KW"/>
</dbReference>
<dbReference type="Gene3D" id="3.30.1520.10">
    <property type="entry name" value="Phox-like domain"/>
    <property type="match status" value="1"/>
</dbReference>
<keyword evidence="5 7" id="KW-0326">Glycosidase</keyword>
<protein>
    <recommendedName>
        <fullName evidence="13">Chitinase</fullName>
    </recommendedName>
</protein>
<accession>A0A8H4QKK5</accession>
<name>A0A8H4QKK5_9AGAR</name>
<dbReference type="InterPro" id="IPR001223">
    <property type="entry name" value="Glyco_hydro18_cat"/>
</dbReference>
<dbReference type="EMBL" id="JAACJL010000057">
    <property type="protein sequence ID" value="KAF4612445.1"/>
    <property type="molecule type" value="Genomic_DNA"/>
</dbReference>
<dbReference type="GO" id="GO:0000272">
    <property type="term" value="P:polysaccharide catabolic process"/>
    <property type="evidence" value="ECO:0007669"/>
    <property type="project" value="UniProtKB-KW"/>
</dbReference>
<evidence type="ECO:0000256" key="3">
    <source>
        <dbReference type="ARBA" id="ARBA00023024"/>
    </source>
</evidence>
<organism evidence="11 12">
    <name type="scientific">Agrocybe pediades</name>
    <dbReference type="NCBI Taxonomy" id="84607"/>
    <lineage>
        <taxon>Eukaryota</taxon>
        <taxon>Fungi</taxon>
        <taxon>Dikarya</taxon>
        <taxon>Basidiomycota</taxon>
        <taxon>Agaricomycotina</taxon>
        <taxon>Agaricomycetes</taxon>
        <taxon>Agaricomycetidae</taxon>
        <taxon>Agaricales</taxon>
        <taxon>Agaricineae</taxon>
        <taxon>Strophariaceae</taxon>
        <taxon>Agrocybe</taxon>
    </lineage>
</organism>
<dbReference type="PROSITE" id="PS01095">
    <property type="entry name" value="GH18_1"/>
    <property type="match status" value="1"/>
</dbReference>
<proteinExistence type="inferred from homology"/>
<dbReference type="GO" id="GO:0005576">
    <property type="term" value="C:extracellular region"/>
    <property type="evidence" value="ECO:0007669"/>
    <property type="project" value="TreeGrafter"/>
</dbReference>
<dbReference type="GO" id="GO:0008843">
    <property type="term" value="F:endochitinase activity"/>
    <property type="evidence" value="ECO:0007669"/>
    <property type="project" value="UniProtKB-EC"/>
</dbReference>
<comment type="catalytic activity">
    <reaction evidence="1">
        <text>Random endo-hydrolysis of N-acetyl-beta-D-glucosaminide (1-&gt;4)-beta-linkages in chitin and chitodextrins.</text>
        <dbReference type="EC" id="3.2.1.14"/>
    </reaction>
</comment>
<dbReference type="InterPro" id="IPR036871">
    <property type="entry name" value="PX_dom_sf"/>
</dbReference>
<dbReference type="Proteomes" id="UP000521872">
    <property type="component" value="Unassembled WGS sequence"/>
</dbReference>
<sequence>MASVNSVHIALHTTTSTPHPHVLYVINVQLENGKEYQVFRRYSQFIALWKRLASSFPLPPKRALSTSCIPSAWVNDELIEERKKGFETYLTHIIHDVCLRNHPEVVKFLSAGDYMPGECQVAVGEKQQGHQEMSAKSSLGFLQYATLADEPEDKKRFIAASYYPSWASDTNPPEKIDFSKFDILFYAFATPSSNSGLDWEDGVQDTLKKLVSSVGESGQGTKIVLSVGGWSGSHWYSQTMSTEENRSKFIQDLVTAVDSFGLDGIDIDWEYPNAAGSGNPHAPEDAANLLCFFKSLRKALGDSKIISAAVTQLPWLGGNGEPLSDVSEYAKYMTYVNIMNYDVFSSSAHPGPNAPLGNFCGSTSQPKASAQGAFAEWTRAGMPADHLLLGLPLYGYVSKSTDKKLSTSTTISPHQCYHARNRVRTPKTTAPLGDLSHLWGQQISFGQMVAFGVLVKNDKGNYDSANGYTMAWDDCSDTPFVYNTSRKTVVTYDDTFSFESKTKFARASRMAGCFTWSLDQDHDMALHNTMRHHLGRD</sequence>
<keyword evidence="6" id="KW-0624">Polysaccharide degradation</keyword>
<keyword evidence="4" id="KW-0119">Carbohydrate metabolism</keyword>
<dbReference type="InterPro" id="IPR017853">
    <property type="entry name" value="GH"/>
</dbReference>
<dbReference type="AlphaFoldDB" id="A0A8H4QKK5"/>
<evidence type="ECO:0000256" key="4">
    <source>
        <dbReference type="ARBA" id="ARBA00023277"/>
    </source>
</evidence>
<feature type="domain" description="PX" evidence="9">
    <location>
        <begin position="2"/>
        <end position="116"/>
    </location>
</feature>
<gene>
    <name evidence="11" type="ORF">D9613_003974</name>
</gene>
<keyword evidence="3" id="KW-0146">Chitin degradation</keyword>
<dbReference type="InterPro" id="IPR001579">
    <property type="entry name" value="Glyco_hydro_18_chit_AS"/>
</dbReference>
<dbReference type="PROSITE" id="PS50195">
    <property type="entry name" value="PX"/>
    <property type="match status" value="1"/>
</dbReference>
<evidence type="ECO:0008006" key="13">
    <source>
        <dbReference type="Google" id="ProtNLM"/>
    </source>
</evidence>
<dbReference type="SUPFAM" id="SSF51445">
    <property type="entry name" value="(Trans)glycosidases"/>
    <property type="match status" value="1"/>
</dbReference>
<dbReference type="PANTHER" id="PTHR11177:SF317">
    <property type="entry name" value="CHITINASE 12-RELATED"/>
    <property type="match status" value="1"/>
</dbReference>
<comment type="similarity">
    <text evidence="8">Belongs to the glycosyl hydrolase 18 family.</text>
</comment>
<evidence type="ECO:0000256" key="2">
    <source>
        <dbReference type="ARBA" id="ARBA00022801"/>
    </source>
</evidence>
<dbReference type="InterPro" id="IPR011583">
    <property type="entry name" value="Chitinase_II/V-like_cat"/>
</dbReference>
<dbReference type="Gene3D" id="3.10.50.10">
    <property type="match status" value="1"/>
</dbReference>
<dbReference type="InterPro" id="IPR050314">
    <property type="entry name" value="Glycosyl_Hydrlase_18"/>
</dbReference>
<dbReference type="InterPro" id="IPR001683">
    <property type="entry name" value="PX_dom"/>
</dbReference>
<dbReference type="InterPro" id="IPR029070">
    <property type="entry name" value="Chitinase_insertion_sf"/>
</dbReference>